<proteinExistence type="predicted"/>
<evidence type="ECO:0000313" key="1">
    <source>
        <dbReference type="EMBL" id="TQB69624.1"/>
    </source>
</evidence>
<dbReference type="AlphaFoldDB" id="A0A507QRC3"/>
<name>A0A507QRC3_MONPU</name>
<dbReference type="SUPFAM" id="SSF51735">
    <property type="entry name" value="NAD(P)-binding Rossmann-fold domains"/>
    <property type="match status" value="1"/>
</dbReference>
<dbReference type="Proteomes" id="UP000319663">
    <property type="component" value="Unassembled WGS sequence"/>
</dbReference>
<dbReference type="EMBL" id="VIFY01000144">
    <property type="protein sequence ID" value="TQB69624.1"/>
    <property type="molecule type" value="Genomic_DNA"/>
</dbReference>
<sequence>MTESVKLDSFVKESAHFHPFTAGRSISSSKPLQNSHTLGFVTGMTRSLDPSEFDQKAMELISAGAPRPEMKPVAPPSDAANLIAFLSSDMASQINGAVIPIDNAFSTI</sequence>
<reference evidence="1 2" key="1">
    <citation type="submission" date="2019-06" db="EMBL/GenBank/DDBJ databases">
        <title>Wine fermentation using esterase from Monascus purpureus.</title>
        <authorList>
            <person name="Geng C."/>
            <person name="Zhang Y."/>
        </authorList>
    </citation>
    <scope>NUCLEOTIDE SEQUENCE [LARGE SCALE GENOMIC DNA]</scope>
    <source>
        <strain evidence="1">HQ1</strain>
    </source>
</reference>
<accession>A0A507QRC3</accession>
<organism evidence="1 2">
    <name type="scientific">Monascus purpureus</name>
    <name type="common">Red mold</name>
    <name type="synonym">Monascus anka</name>
    <dbReference type="NCBI Taxonomy" id="5098"/>
    <lineage>
        <taxon>Eukaryota</taxon>
        <taxon>Fungi</taxon>
        <taxon>Dikarya</taxon>
        <taxon>Ascomycota</taxon>
        <taxon>Pezizomycotina</taxon>
        <taxon>Eurotiomycetes</taxon>
        <taxon>Eurotiomycetidae</taxon>
        <taxon>Eurotiales</taxon>
        <taxon>Aspergillaceae</taxon>
        <taxon>Monascus</taxon>
    </lineage>
</organism>
<comment type="caution">
    <text evidence="1">The sequence shown here is derived from an EMBL/GenBank/DDBJ whole genome shotgun (WGS) entry which is preliminary data.</text>
</comment>
<dbReference type="InterPro" id="IPR036291">
    <property type="entry name" value="NAD(P)-bd_dom_sf"/>
</dbReference>
<gene>
    <name evidence="1" type="ORF">MPDQ_001619</name>
</gene>
<keyword evidence="2" id="KW-1185">Reference proteome</keyword>
<protein>
    <submittedName>
        <fullName evidence="1">Uncharacterized protein</fullName>
    </submittedName>
</protein>
<dbReference type="Gene3D" id="3.40.50.720">
    <property type="entry name" value="NAD(P)-binding Rossmann-like Domain"/>
    <property type="match status" value="1"/>
</dbReference>
<evidence type="ECO:0000313" key="2">
    <source>
        <dbReference type="Proteomes" id="UP000319663"/>
    </source>
</evidence>